<dbReference type="EMBL" id="RXNR01000003">
    <property type="protein sequence ID" value="RTQ96053.1"/>
    <property type="molecule type" value="Genomic_DNA"/>
</dbReference>
<comment type="caution">
    <text evidence="3">The sequence shown here is derived from an EMBL/GenBank/DDBJ whole genome shotgun (WGS) entry which is preliminary data.</text>
</comment>
<dbReference type="SUPFAM" id="SSF53474">
    <property type="entry name" value="alpha/beta-Hydrolases"/>
    <property type="match status" value="1"/>
</dbReference>
<dbReference type="InterPro" id="IPR013094">
    <property type="entry name" value="AB_hydrolase_3"/>
</dbReference>
<feature type="domain" description="Alpha/beta hydrolase fold-3" evidence="2">
    <location>
        <begin position="79"/>
        <end position="285"/>
    </location>
</feature>
<proteinExistence type="predicted"/>
<evidence type="ECO:0000256" key="1">
    <source>
        <dbReference type="ARBA" id="ARBA00022801"/>
    </source>
</evidence>
<protein>
    <submittedName>
        <fullName evidence="3">Steryl acetyl hydrolase</fullName>
    </submittedName>
</protein>
<dbReference type="OrthoDB" id="9815425at2"/>
<reference evidence="3 4" key="1">
    <citation type="submission" date="2018-12" db="EMBL/GenBank/DDBJ databases">
        <authorList>
            <person name="Yu L."/>
        </authorList>
    </citation>
    <scope>NUCLEOTIDE SEQUENCE [LARGE SCALE GENOMIC DNA]</scope>
    <source>
        <strain evidence="3 4">S5H2222</strain>
    </source>
</reference>
<dbReference type="AlphaFoldDB" id="A0A3S0HNP5"/>
<accession>A0A3S0HNP5</accession>
<evidence type="ECO:0000313" key="3">
    <source>
        <dbReference type="EMBL" id="RTQ96053.1"/>
    </source>
</evidence>
<dbReference type="Pfam" id="PF07859">
    <property type="entry name" value="Abhydrolase_3"/>
    <property type="match status" value="1"/>
</dbReference>
<evidence type="ECO:0000259" key="2">
    <source>
        <dbReference type="Pfam" id="PF07859"/>
    </source>
</evidence>
<sequence length="310" mass="35161">MANLLNVSKQYLDIVNKQPALHTMTPAEVRRLRQTNSKKQLERNVQLKSIEDKFISMRDGETIKIRIYTPLGNGPFPIIVYYHGGGWVLNSIETCHESCQLLSFETNSIIVSVDYRLAPEYKFPIPVYDAYDSFLWTYKNAQMINGLVNKISVMGDSAGANLATVVTLINKELQGPSIHSQVLLYPVTDLSYESESYEQFKVGYGLEKKDMEWFGRYYLNNENEKTHPYAAPLRAFDLGNLPPACIIVAENDVLRDEGNAYAKRLKDSGVNVDLHTAAGLVHSFFTKNEIFTVEIADTIAFIKNYLKQLI</sequence>
<keyword evidence="1 3" id="KW-0378">Hydrolase</keyword>
<gene>
    <name evidence="3" type="ORF">EKG35_01410</name>
</gene>
<dbReference type="InterPro" id="IPR029058">
    <property type="entry name" value="AB_hydrolase_fold"/>
</dbReference>
<dbReference type="PANTHER" id="PTHR48081:SF8">
    <property type="entry name" value="ALPHA_BETA HYDROLASE FOLD-3 DOMAIN-CONTAINING PROTEIN-RELATED"/>
    <property type="match status" value="1"/>
</dbReference>
<dbReference type="RefSeq" id="WP_126292527.1">
    <property type="nucleotide sequence ID" value="NZ_CP155468.1"/>
</dbReference>
<dbReference type="GO" id="GO:0016787">
    <property type="term" value="F:hydrolase activity"/>
    <property type="evidence" value="ECO:0007669"/>
    <property type="project" value="UniProtKB-KW"/>
</dbReference>
<name>A0A3S0HNP5_9BACI</name>
<dbReference type="Gene3D" id="3.40.50.1820">
    <property type="entry name" value="alpha/beta hydrolase"/>
    <property type="match status" value="1"/>
</dbReference>
<organism evidence="3 4">
    <name type="scientific">Lysinibacillus telephonicus</name>
    <dbReference type="NCBI Taxonomy" id="1714840"/>
    <lineage>
        <taxon>Bacteria</taxon>
        <taxon>Bacillati</taxon>
        <taxon>Bacillota</taxon>
        <taxon>Bacilli</taxon>
        <taxon>Bacillales</taxon>
        <taxon>Bacillaceae</taxon>
        <taxon>Lysinibacillus</taxon>
    </lineage>
</organism>
<keyword evidence="4" id="KW-1185">Reference proteome</keyword>
<dbReference type="InterPro" id="IPR050300">
    <property type="entry name" value="GDXG_lipolytic_enzyme"/>
</dbReference>
<dbReference type="PANTHER" id="PTHR48081">
    <property type="entry name" value="AB HYDROLASE SUPERFAMILY PROTEIN C4A8.06C"/>
    <property type="match status" value="1"/>
</dbReference>
<dbReference type="Proteomes" id="UP000276349">
    <property type="component" value="Unassembled WGS sequence"/>
</dbReference>
<evidence type="ECO:0000313" key="4">
    <source>
        <dbReference type="Proteomes" id="UP000276349"/>
    </source>
</evidence>